<evidence type="ECO:0000313" key="2">
    <source>
        <dbReference type="Proteomes" id="UP000009149"/>
    </source>
</evidence>
<organism evidence="1 2">
    <name type="scientific">Methylacidiphilum infernorum (isolate V4)</name>
    <name type="common">Methylokorus infernorum (strain V4)</name>
    <dbReference type="NCBI Taxonomy" id="481448"/>
    <lineage>
        <taxon>Bacteria</taxon>
        <taxon>Pseudomonadati</taxon>
        <taxon>Verrucomicrobiota</taxon>
        <taxon>Methylacidiphilae</taxon>
        <taxon>Methylacidiphilales</taxon>
        <taxon>Methylacidiphilaceae</taxon>
        <taxon>Methylacidiphilum (ex Ratnadevi et al. 2023)</taxon>
    </lineage>
</organism>
<dbReference type="Proteomes" id="UP000009149">
    <property type="component" value="Chromosome"/>
</dbReference>
<accession>B3DWP9</accession>
<sequence length="34" mass="3846">MERLSAVTKALASAQERMTTRLIQRAKMQGNPEE</sequence>
<name>B3DWP9_METI4</name>
<dbReference type="KEGG" id="min:Minf_1658"/>
<dbReference type="STRING" id="481448.Minf_1658"/>
<dbReference type="HOGENOM" id="CLU_3374612_0_0_0"/>
<evidence type="ECO:0000313" key="1">
    <source>
        <dbReference type="EMBL" id="ACD83712.1"/>
    </source>
</evidence>
<proteinExistence type="predicted"/>
<reference evidence="1 2" key="1">
    <citation type="journal article" date="2008" name="Biol. Direct">
        <title>Complete genome sequence of the extremely acidophilic methanotroph isolate V4, Methylacidiphilum infernorum, a representative of the bacterial phylum Verrucomicrobia.</title>
        <authorList>
            <person name="Hou S."/>
            <person name="Makarova K.S."/>
            <person name="Saw J.H."/>
            <person name="Senin P."/>
            <person name="Ly B.V."/>
            <person name="Zhou Z."/>
            <person name="Ren Y."/>
            <person name="Wang J."/>
            <person name="Galperin M.Y."/>
            <person name="Omelchenko M.V."/>
            <person name="Wolf Y.I."/>
            <person name="Yutin N."/>
            <person name="Koonin E.V."/>
            <person name="Stott M.B."/>
            <person name="Mountain B.W."/>
            <person name="Crowe M.A."/>
            <person name="Smirnova A.V."/>
            <person name="Dunfield P.F."/>
            <person name="Feng L."/>
            <person name="Wang L."/>
            <person name="Alam M."/>
        </authorList>
    </citation>
    <scope>NUCLEOTIDE SEQUENCE [LARGE SCALE GENOMIC DNA]</scope>
    <source>
        <strain evidence="2">Isolate V4</strain>
    </source>
</reference>
<protein>
    <submittedName>
        <fullName evidence="1">Uncharacterized protein</fullName>
    </submittedName>
</protein>
<dbReference type="AlphaFoldDB" id="B3DWP9"/>
<dbReference type="EMBL" id="CP000975">
    <property type="protein sequence ID" value="ACD83712.1"/>
    <property type="molecule type" value="Genomic_DNA"/>
</dbReference>
<gene>
    <name evidence="1" type="ordered locus">Minf_1658</name>
</gene>